<protein>
    <recommendedName>
        <fullName evidence="12">Mannosyltransferase</fullName>
        <ecNumber evidence="12">2.4.1.-</ecNumber>
    </recommendedName>
</protein>
<comment type="similarity">
    <text evidence="3 12">Belongs to the glycosyltransferase 22 family.</text>
</comment>
<sequence>MSQIMLIIASAYLVYCPFTKVEESFNLQAIHDILYHGFNLTQYDHLEFPGVVPRTFIGPLFISALASPVVAVLQLLNVNKFWVQYLVRTILATCVVYSFNILSKTLEKQFGTRWLQWFIAITVTQSHFMFYLSRPLPNIFALPLVLLALDGWLNNNNKTFILCSGAAIIIFRAELALFLGILLLYDLYNKRITIKRLLQIAVPGGLAFLILTVVIDSIFWNRPLWPEGEVLWYNTVLNKSSNWGTSPFLWYFYSAIPRGMATSVFLLPVGIILDQRVAKMVIPALVFVVLYSFLPHKELRFIIYVFPILNAGAATACHRIWENRNKSPIYHLLSMGVVGHLAVNLAFTLFLLSVSNTNYPGGVAISRLHRLAKDEPNVRVHISNLAAQSGVSRFTQINPNWTYSKKEGLKPGDYELYRFTHLIVEGKSKFSQSLKPYSATHDIIDSVDAFHKISFNYLTIPPIKIVTKPVLFLLRRRRNYKDILRVEDDSLDQGDREYQDLGDGIDEGDEENNQSENISEETQVTEDTESERDNQNDEENNDDNGSEELTKSEEKSTEQAVSANNLEANKIESHEEVSSLVQTVTAKAIVEKTNKSGEGILKYENVQNVGNIDDTSAGKNVNKETNFERLKKKDSKTDEKIHKQKDIKENQEVYQTEDDQVDDKNLDTKIDKDAAPKLKYARGKKIKSDNDVTDEIQTKKYKFKNIDHDAIDTKFEKLDKKPNMENIDKHLDVSSKRSKHYVASKNVGLDDDQVDKSEKLVKLDKKTLLPKDNNIDNIQDLSNKRSKHTTSKNIDLDEDKIDKAEKIVKHNQKTVLIKDDDVNDFQDASNKKIKYLSKKRSPENFEAVENTESTEKPEVSVEKTVKLETNIKYSQKCKNIDLDEDKIDKAEKIIRHNQKTVLIKEDDVNDFQDTSNKKIKYLSRKRSPENFEAVENTESTEKPGVSVEKTVKLETNIKYSQKPLAVSQKRVQLKDRSQMKKSFDEEYNRENKQHVKQNIRKLIQKFRRKKMFDEEKDEVVVVDHPKENIKKLIEENKIMEEREEISKIQRQIIELIESNPKIINKELIKSKLEETIEKELIGVLDLSIIEKGDAKKSKISTEIKDTKNVDKVVTKPTSDSPKVVEELLKVKVTNEIPLEDSTADLDKSEEDYKTGEQGLETELLKDGENEGIHYEDEKAAFYKKFKKANERLEDIMMIIDEIVDTIEITDDDFEESLR</sequence>
<dbReference type="InterPro" id="IPR005599">
    <property type="entry name" value="GPI_mannosylTrfase"/>
</dbReference>
<feature type="region of interest" description="Disordered" evidence="14">
    <location>
        <begin position="610"/>
        <end position="661"/>
    </location>
</feature>
<dbReference type="EC" id="2.4.1.-" evidence="12"/>
<feature type="transmembrane region" description="Helical" evidence="12">
    <location>
        <begin position="159"/>
        <end position="185"/>
    </location>
</feature>
<name>A0A6P7GTW1_DIAVI</name>
<dbReference type="InParanoid" id="A0A6P7GTW1"/>
<reference evidence="15" key="1">
    <citation type="submission" date="2025-08" db="UniProtKB">
        <authorList>
            <consortium name="RefSeq"/>
        </authorList>
    </citation>
    <scope>IDENTIFICATION</scope>
    <source>
        <tissue evidence="15">Whole insect</tissue>
    </source>
</reference>
<organism evidence="15">
    <name type="scientific">Diabrotica virgifera virgifera</name>
    <name type="common">western corn rootworm</name>
    <dbReference type="NCBI Taxonomy" id="50390"/>
    <lineage>
        <taxon>Eukaryota</taxon>
        <taxon>Metazoa</taxon>
        <taxon>Ecdysozoa</taxon>
        <taxon>Arthropoda</taxon>
        <taxon>Hexapoda</taxon>
        <taxon>Insecta</taxon>
        <taxon>Pterygota</taxon>
        <taxon>Neoptera</taxon>
        <taxon>Endopterygota</taxon>
        <taxon>Coleoptera</taxon>
        <taxon>Polyphaga</taxon>
        <taxon>Cucujiformia</taxon>
        <taxon>Chrysomeloidea</taxon>
        <taxon>Chrysomelidae</taxon>
        <taxon>Galerucinae</taxon>
        <taxon>Diabroticina</taxon>
        <taxon>Diabroticites</taxon>
        <taxon>Diabrotica</taxon>
    </lineage>
</organism>
<keyword evidence="5" id="KW-0808">Transferase</keyword>
<keyword evidence="13" id="KW-0175">Coiled coil</keyword>
<feature type="compositionally biased region" description="Polar residues" evidence="14">
    <location>
        <begin position="610"/>
        <end position="619"/>
    </location>
</feature>
<dbReference type="GO" id="GO:0052917">
    <property type="term" value="F:dol-P-Man:Man(7)GlcNAc(2)-PP-Dol alpha-1,6-mannosyltransferase activity"/>
    <property type="evidence" value="ECO:0007669"/>
    <property type="project" value="UniProtKB-EC"/>
</dbReference>
<dbReference type="PANTHER" id="PTHR22760">
    <property type="entry name" value="GLYCOSYLTRANSFERASE"/>
    <property type="match status" value="1"/>
</dbReference>
<feature type="compositionally biased region" description="Basic and acidic residues" evidence="14">
    <location>
        <begin position="548"/>
        <end position="557"/>
    </location>
</feature>
<comment type="subcellular location">
    <subcellularLocation>
        <location evidence="1 12">Endoplasmic reticulum membrane</location>
        <topology evidence="1 12">Multi-pass membrane protein</topology>
    </subcellularLocation>
</comment>
<evidence type="ECO:0000256" key="10">
    <source>
        <dbReference type="ARBA" id="ARBA00044721"/>
    </source>
</evidence>
<evidence type="ECO:0000256" key="5">
    <source>
        <dbReference type="ARBA" id="ARBA00022679"/>
    </source>
</evidence>
<evidence type="ECO:0000256" key="11">
    <source>
        <dbReference type="ARBA" id="ARBA00048899"/>
    </source>
</evidence>
<evidence type="ECO:0000256" key="8">
    <source>
        <dbReference type="ARBA" id="ARBA00022989"/>
    </source>
</evidence>
<feature type="region of interest" description="Disordered" evidence="14">
    <location>
        <begin position="1147"/>
        <end position="1168"/>
    </location>
</feature>
<keyword evidence="7 12" id="KW-0256">Endoplasmic reticulum</keyword>
<evidence type="ECO:0000313" key="15">
    <source>
        <dbReference type="RefSeq" id="XP_028152939.1"/>
    </source>
</evidence>
<evidence type="ECO:0000256" key="13">
    <source>
        <dbReference type="SAM" id="Coils"/>
    </source>
</evidence>
<feature type="compositionally biased region" description="Basic and acidic residues" evidence="14">
    <location>
        <begin position="621"/>
        <end position="651"/>
    </location>
</feature>
<dbReference type="GO" id="GO:0005789">
    <property type="term" value="C:endoplasmic reticulum membrane"/>
    <property type="evidence" value="ECO:0007669"/>
    <property type="project" value="UniProtKB-SubCell"/>
</dbReference>
<feature type="region of interest" description="Disordered" evidence="14">
    <location>
        <begin position="494"/>
        <end position="561"/>
    </location>
</feature>
<evidence type="ECO:0000256" key="4">
    <source>
        <dbReference type="ARBA" id="ARBA00022676"/>
    </source>
</evidence>
<dbReference type="Pfam" id="PF03901">
    <property type="entry name" value="Glyco_transf_22"/>
    <property type="match status" value="1"/>
</dbReference>
<dbReference type="UniPathway" id="UPA00378"/>
<evidence type="ECO:0000256" key="6">
    <source>
        <dbReference type="ARBA" id="ARBA00022692"/>
    </source>
</evidence>
<evidence type="ECO:0000256" key="7">
    <source>
        <dbReference type="ARBA" id="ARBA00022824"/>
    </source>
</evidence>
<evidence type="ECO:0000256" key="9">
    <source>
        <dbReference type="ARBA" id="ARBA00023136"/>
    </source>
</evidence>
<comment type="catalytic activity">
    <reaction evidence="11">
        <text>an alpha-D-Man-(1-&gt;2)-alpha-D-Man-(1-&gt;2)-alpha-D-Man-(1-&gt;3)-[alpha-D-Man-(1-&gt;2)-alpha-D-Man-(1-&gt;3)-alpha-D-Man-(1-&gt;6)]-beta-D-Man-(1-&gt;4)-beta-D-GlcNAc-(1-&gt;4)-alpha-D-GlcNAc-diphospho-di-trans,poly-cis-dolichol + a di-trans,poly-cis-dolichyl beta-D-mannosyl phosphate = an alpha-D-Man-(1-&gt;2)-alpha-D-Man-(1-&gt;2)-alpha-D-Man-(1-&gt;3)-[alpha-D-Man-(1-&gt;2)-alpha-D-Man-(1-&gt;3)-[alpha-D-Man-(1-&gt;6)]-alpha-D-Man-(1-&gt;6)]-beta-D-Man-(1-&gt;4)-beta-D-GlcNAc-(1-&gt;4)-alpha-D-GlcNAc-diphospho-di-trans,poly-cis-dolichol + a di-trans,poly-cis-dolichyl phosphate + H(+)</text>
        <dbReference type="Rhea" id="RHEA:29535"/>
        <dbReference type="Rhea" id="RHEA-COMP:19498"/>
        <dbReference type="Rhea" id="RHEA-COMP:19501"/>
        <dbReference type="Rhea" id="RHEA-COMP:19518"/>
        <dbReference type="Rhea" id="RHEA-COMP:19519"/>
        <dbReference type="ChEBI" id="CHEBI:15378"/>
        <dbReference type="ChEBI" id="CHEBI:57683"/>
        <dbReference type="ChEBI" id="CHEBI:58211"/>
        <dbReference type="ChEBI" id="CHEBI:132517"/>
        <dbReference type="ChEBI" id="CHEBI:132519"/>
        <dbReference type="EC" id="2.4.1.260"/>
    </reaction>
    <physiologicalReaction direction="left-to-right" evidence="11">
        <dbReference type="Rhea" id="RHEA:29536"/>
    </physiologicalReaction>
</comment>
<feature type="compositionally biased region" description="Acidic residues" evidence="14">
    <location>
        <begin position="503"/>
        <end position="513"/>
    </location>
</feature>
<feature type="transmembrane region" description="Helical" evidence="12">
    <location>
        <begin position="248"/>
        <end position="270"/>
    </location>
</feature>
<comment type="pathway">
    <text evidence="2">Protein modification; protein glycosylation.</text>
</comment>
<evidence type="ECO:0000256" key="14">
    <source>
        <dbReference type="SAM" id="MobiDB-lite"/>
    </source>
</evidence>
<dbReference type="AlphaFoldDB" id="A0A6P7GTW1"/>
<evidence type="ECO:0000256" key="3">
    <source>
        <dbReference type="ARBA" id="ARBA00007063"/>
    </source>
</evidence>
<gene>
    <name evidence="15" type="primary">LOC114346381</name>
</gene>
<keyword evidence="4 12" id="KW-0328">Glycosyltransferase</keyword>
<evidence type="ECO:0000256" key="1">
    <source>
        <dbReference type="ARBA" id="ARBA00004477"/>
    </source>
</evidence>
<dbReference type="PANTHER" id="PTHR22760:SF1">
    <property type="entry name" value="DOL-P-MAN:MAN(7)GLCNAC(2)-PP-DOL ALPHA-1,6-MANNOSYLTRANSFERASE"/>
    <property type="match status" value="1"/>
</dbReference>
<feature type="transmembrane region" description="Helical" evidence="12">
    <location>
        <begin position="197"/>
        <end position="220"/>
    </location>
</feature>
<dbReference type="RefSeq" id="XP_028152939.1">
    <property type="nucleotide sequence ID" value="XM_028297138.1"/>
</dbReference>
<feature type="transmembrane region" description="Helical" evidence="12">
    <location>
        <begin position="301"/>
        <end position="321"/>
    </location>
</feature>
<dbReference type="GO" id="GO:0006487">
    <property type="term" value="P:protein N-linked glycosylation"/>
    <property type="evidence" value="ECO:0007669"/>
    <property type="project" value="TreeGrafter"/>
</dbReference>
<feature type="transmembrane region" description="Helical" evidence="12">
    <location>
        <begin position="82"/>
        <end position="102"/>
    </location>
</feature>
<feature type="coiled-coil region" evidence="13">
    <location>
        <begin position="1031"/>
        <end position="1058"/>
    </location>
</feature>
<keyword evidence="6 12" id="KW-0812">Transmembrane</keyword>
<feature type="compositionally biased region" description="Acidic residues" evidence="14">
    <location>
        <begin position="523"/>
        <end position="546"/>
    </location>
</feature>
<keyword evidence="9 12" id="KW-0472">Membrane</keyword>
<feature type="transmembrane region" description="Helical" evidence="12">
    <location>
        <begin position="277"/>
        <end position="295"/>
    </location>
</feature>
<feature type="transmembrane region" description="Helical" evidence="12">
    <location>
        <begin position="56"/>
        <end position="76"/>
    </location>
</feature>
<accession>A0A6P7GTW1</accession>
<keyword evidence="8 12" id="KW-1133">Transmembrane helix</keyword>
<proteinExistence type="inferred from homology"/>
<comment type="function">
    <text evidence="10">Mannosyltransferase that operates in the biosynthetic pathway of dolichol-linked oligosaccharides, the glycan precursors employed in protein asparagine (N)-glycosylation. The assembly of dolichol-linked oligosaccharides begins on the cytosolic side of the endoplasmic reticulum membrane and finishes in its lumen. The sequential addition of sugars to dolichol pyrophosphate produces dolichol-linked oligosaccharides containing fourteen sugars, including two GlcNAcs, nine mannoses and three glucoses. Once assembled, the oligosaccharide is transferred from the lipid to nascent proteins by oligosaccharyltransferases. In the lumen of the endoplasmic reticulum, adds the eighth mannose residue in an alpha-1,6 linkage onto Man(7)GlcNAc(2)-PP-dolichol to produce Man(8)GlcNAc(2)-PP-dolichol.</text>
</comment>
<evidence type="ECO:0000256" key="12">
    <source>
        <dbReference type="RuleBase" id="RU363075"/>
    </source>
</evidence>
<feature type="transmembrane region" description="Helical" evidence="12">
    <location>
        <begin position="333"/>
        <end position="352"/>
    </location>
</feature>
<evidence type="ECO:0000256" key="2">
    <source>
        <dbReference type="ARBA" id="ARBA00004922"/>
    </source>
</evidence>